<dbReference type="Gene3D" id="1.20.1270.180">
    <property type="match status" value="1"/>
</dbReference>
<evidence type="ECO:0000256" key="2">
    <source>
        <dbReference type="SAM" id="SignalP"/>
    </source>
</evidence>
<gene>
    <name evidence="4" type="ORF">GCM10022389_08040</name>
</gene>
<keyword evidence="2" id="KW-0732">Signal</keyword>
<feature type="chain" id="PRO_5047358109" description="Lysozyme inhibitor LprI-like N-terminal domain-containing protein" evidence="2">
    <location>
        <begin position="19"/>
        <end position="134"/>
    </location>
</feature>
<sequence>MKKTLVFYFLIFSFCLNAQTFDEVKACELKYQNCLDSGLDMKTCAITFYNEADVLLNLSYKKLKNQLNASQKRKLQNEQRNWLKKRDKYFEEAFEEAKNDNGGSTLSEDFKMMYFDKKAEFVIERVKELLSKIK</sequence>
<keyword evidence="5" id="KW-1185">Reference proteome</keyword>
<evidence type="ECO:0000259" key="3">
    <source>
        <dbReference type="Pfam" id="PF07007"/>
    </source>
</evidence>
<dbReference type="RefSeq" id="WP_344815504.1">
    <property type="nucleotide sequence ID" value="NZ_BAABCT010000002.1"/>
</dbReference>
<evidence type="ECO:0000313" key="5">
    <source>
        <dbReference type="Proteomes" id="UP001500367"/>
    </source>
</evidence>
<feature type="domain" description="Lysozyme inhibitor LprI-like N-terminal" evidence="3">
    <location>
        <begin position="39"/>
        <end position="129"/>
    </location>
</feature>
<dbReference type="InterPro" id="IPR009739">
    <property type="entry name" value="LprI-like_N"/>
</dbReference>
<proteinExistence type="predicted"/>
<dbReference type="Proteomes" id="UP001500367">
    <property type="component" value="Unassembled WGS sequence"/>
</dbReference>
<dbReference type="EMBL" id="BAABCT010000002">
    <property type="protein sequence ID" value="GAA4065720.1"/>
    <property type="molecule type" value="Genomic_DNA"/>
</dbReference>
<evidence type="ECO:0000313" key="4">
    <source>
        <dbReference type="EMBL" id="GAA4065720.1"/>
    </source>
</evidence>
<dbReference type="Pfam" id="PF07007">
    <property type="entry name" value="LprI"/>
    <property type="match status" value="1"/>
</dbReference>
<protein>
    <recommendedName>
        <fullName evidence="3">Lysozyme inhibitor LprI-like N-terminal domain-containing protein</fullName>
    </recommendedName>
</protein>
<keyword evidence="1" id="KW-0175">Coiled coil</keyword>
<feature type="coiled-coil region" evidence="1">
    <location>
        <begin position="60"/>
        <end position="92"/>
    </location>
</feature>
<evidence type="ECO:0000256" key="1">
    <source>
        <dbReference type="SAM" id="Coils"/>
    </source>
</evidence>
<organism evidence="4 5">
    <name type="scientific">Flavobacterium cheonanense</name>
    <dbReference type="NCBI Taxonomy" id="706183"/>
    <lineage>
        <taxon>Bacteria</taxon>
        <taxon>Pseudomonadati</taxon>
        <taxon>Bacteroidota</taxon>
        <taxon>Flavobacteriia</taxon>
        <taxon>Flavobacteriales</taxon>
        <taxon>Flavobacteriaceae</taxon>
        <taxon>Flavobacterium</taxon>
    </lineage>
</organism>
<accession>A0ABP7VEN5</accession>
<name>A0ABP7VEN5_9FLAO</name>
<reference evidence="5" key="1">
    <citation type="journal article" date="2019" name="Int. J. Syst. Evol. Microbiol.">
        <title>The Global Catalogue of Microorganisms (GCM) 10K type strain sequencing project: providing services to taxonomists for standard genome sequencing and annotation.</title>
        <authorList>
            <consortium name="The Broad Institute Genomics Platform"/>
            <consortium name="The Broad Institute Genome Sequencing Center for Infectious Disease"/>
            <person name="Wu L."/>
            <person name="Ma J."/>
        </authorList>
    </citation>
    <scope>NUCLEOTIDE SEQUENCE [LARGE SCALE GENOMIC DNA]</scope>
    <source>
        <strain evidence="5">JCM 17069</strain>
    </source>
</reference>
<comment type="caution">
    <text evidence="4">The sequence shown here is derived from an EMBL/GenBank/DDBJ whole genome shotgun (WGS) entry which is preliminary data.</text>
</comment>
<feature type="signal peptide" evidence="2">
    <location>
        <begin position="1"/>
        <end position="18"/>
    </location>
</feature>